<evidence type="ECO:0000313" key="1">
    <source>
        <dbReference type="EMBL" id="VDN82756.1"/>
    </source>
</evidence>
<dbReference type="WBParaSite" id="BPAG_0000158901-mRNA-1">
    <property type="protein sequence ID" value="BPAG_0000158901-mRNA-1"/>
    <property type="gene ID" value="BPAG_0000158901"/>
</dbReference>
<proteinExistence type="predicted"/>
<sequence>MDQSGQVQRITAVDTFVHYSGNNNTPHQTTNVCPAATSYNNIPLHLSLALWAAVQANGGGYANGVQECPDRTERDIDIHILCVRVNFSEHISGISFVLSYCIPSTFPVSTLGRISNEEEAFIGLMYAQIP</sequence>
<dbReference type="AlphaFoldDB" id="A0A0N4T0E7"/>
<gene>
    <name evidence="1" type="ORF">BPAG_LOCUS1570</name>
</gene>
<organism evidence="3">
    <name type="scientific">Brugia pahangi</name>
    <name type="common">Filarial nematode worm</name>
    <dbReference type="NCBI Taxonomy" id="6280"/>
    <lineage>
        <taxon>Eukaryota</taxon>
        <taxon>Metazoa</taxon>
        <taxon>Ecdysozoa</taxon>
        <taxon>Nematoda</taxon>
        <taxon>Chromadorea</taxon>
        <taxon>Rhabditida</taxon>
        <taxon>Spirurina</taxon>
        <taxon>Spiruromorpha</taxon>
        <taxon>Filarioidea</taxon>
        <taxon>Onchocercidae</taxon>
        <taxon>Brugia</taxon>
    </lineage>
</organism>
<keyword evidence="2" id="KW-1185">Reference proteome</keyword>
<name>A0A0N4T0E7_BRUPA</name>
<dbReference type="Proteomes" id="UP000278627">
    <property type="component" value="Unassembled WGS sequence"/>
</dbReference>
<accession>A0A0N4T0E7</accession>
<dbReference type="EMBL" id="UZAD01000133">
    <property type="protein sequence ID" value="VDN82756.1"/>
    <property type="molecule type" value="Genomic_DNA"/>
</dbReference>
<evidence type="ECO:0000313" key="2">
    <source>
        <dbReference type="Proteomes" id="UP000278627"/>
    </source>
</evidence>
<evidence type="ECO:0000313" key="3">
    <source>
        <dbReference type="WBParaSite" id="BPAG_0000158901-mRNA-1"/>
    </source>
</evidence>
<reference evidence="1 2" key="2">
    <citation type="submission" date="2018-11" db="EMBL/GenBank/DDBJ databases">
        <authorList>
            <consortium name="Pathogen Informatics"/>
        </authorList>
    </citation>
    <scope>NUCLEOTIDE SEQUENCE [LARGE SCALE GENOMIC DNA]</scope>
</reference>
<reference evidence="3" key="1">
    <citation type="submission" date="2017-02" db="UniProtKB">
        <authorList>
            <consortium name="WormBaseParasite"/>
        </authorList>
    </citation>
    <scope>IDENTIFICATION</scope>
</reference>
<protein>
    <submittedName>
        <fullName evidence="1 3">Uncharacterized protein</fullName>
    </submittedName>
</protein>